<gene>
    <name evidence="1" type="ORF">F383_32349</name>
</gene>
<reference evidence="2" key="1">
    <citation type="submission" date="2014-09" db="EMBL/GenBank/DDBJ databases">
        <authorList>
            <person name="Mudge J."/>
            <person name="Ramaraj T."/>
            <person name="Lindquist I.E."/>
            <person name="Bharti A.K."/>
            <person name="Sundararajan A."/>
            <person name="Cameron C.T."/>
            <person name="Woodward J.E."/>
            <person name="May G.D."/>
            <person name="Brubaker C."/>
            <person name="Broadhvest J."/>
            <person name="Wilkins T.A."/>
        </authorList>
    </citation>
    <scope>NUCLEOTIDE SEQUENCE</scope>
    <source>
        <strain evidence="2">cv. AKA8401</strain>
    </source>
</reference>
<evidence type="ECO:0000313" key="1">
    <source>
        <dbReference type="EMBL" id="KHG06225.1"/>
    </source>
</evidence>
<comment type="caution">
    <text evidence="1">The sequence shown here is derived from an EMBL/GenBank/DDBJ whole genome shotgun (WGS) entry which is preliminary data.</text>
</comment>
<protein>
    <submittedName>
        <fullName evidence="1">Uncharacterized protein</fullName>
    </submittedName>
</protein>
<dbReference type="EMBL" id="JRRC01446624">
    <property type="protein sequence ID" value="KHG06225.1"/>
    <property type="molecule type" value="Genomic_DNA"/>
</dbReference>
<keyword evidence="2" id="KW-1185">Reference proteome</keyword>
<accession>A0A0B0MZN3</accession>
<sequence>MCDYFRPWSSLLNRHERVVHLCESCFNSAKLTRPCGLPV</sequence>
<name>A0A0B0MZN3_GOSAR</name>
<organism evidence="1 2">
    <name type="scientific">Gossypium arboreum</name>
    <name type="common">Tree cotton</name>
    <name type="synonym">Gossypium nanking</name>
    <dbReference type="NCBI Taxonomy" id="29729"/>
    <lineage>
        <taxon>Eukaryota</taxon>
        <taxon>Viridiplantae</taxon>
        <taxon>Streptophyta</taxon>
        <taxon>Embryophyta</taxon>
        <taxon>Tracheophyta</taxon>
        <taxon>Spermatophyta</taxon>
        <taxon>Magnoliopsida</taxon>
        <taxon>eudicotyledons</taxon>
        <taxon>Gunneridae</taxon>
        <taxon>Pentapetalae</taxon>
        <taxon>rosids</taxon>
        <taxon>malvids</taxon>
        <taxon>Malvales</taxon>
        <taxon>Malvaceae</taxon>
        <taxon>Malvoideae</taxon>
        <taxon>Gossypium</taxon>
    </lineage>
</organism>
<dbReference type="Proteomes" id="UP000032142">
    <property type="component" value="Unassembled WGS sequence"/>
</dbReference>
<proteinExistence type="predicted"/>
<evidence type="ECO:0000313" key="2">
    <source>
        <dbReference type="Proteomes" id="UP000032142"/>
    </source>
</evidence>
<dbReference type="AlphaFoldDB" id="A0A0B0MZN3"/>